<feature type="domain" description="C2H2-type" evidence="1">
    <location>
        <begin position="103"/>
        <end position="123"/>
    </location>
</feature>
<dbReference type="Proteomes" id="UP001169217">
    <property type="component" value="Unassembled WGS sequence"/>
</dbReference>
<dbReference type="EMBL" id="JARUPT010001113">
    <property type="protein sequence ID" value="KAK0367753.1"/>
    <property type="molecule type" value="Genomic_DNA"/>
</dbReference>
<protein>
    <recommendedName>
        <fullName evidence="1">C2H2-type domain-containing protein</fullName>
    </recommendedName>
</protein>
<keyword evidence="3" id="KW-1185">Reference proteome</keyword>
<accession>A0ABQ9P6T7</accession>
<dbReference type="InterPro" id="IPR013087">
    <property type="entry name" value="Znf_C2H2_type"/>
</dbReference>
<evidence type="ECO:0000313" key="2">
    <source>
        <dbReference type="EMBL" id="KAK0367753.1"/>
    </source>
</evidence>
<gene>
    <name evidence="2" type="ORF">CLIM01_14892</name>
</gene>
<dbReference type="SMART" id="SM00355">
    <property type="entry name" value="ZnF_C2H2"/>
    <property type="match status" value="3"/>
</dbReference>
<reference evidence="2" key="1">
    <citation type="submission" date="2023-04" db="EMBL/GenBank/DDBJ databases">
        <title>Colletotrichum limetticola genome sequence.</title>
        <authorList>
            <person name="Baroncelli R."/>
        </authorList>
    </citation>
    <scope>NUCLEOTIDE SEQUENCE</scope>
    <source>
        <strain evidence="2">KLA-Anderson</strain>
    </source>
</reference>
<organism evidence="2 3">
    <name type="scientific">Colletotrichum limetticola</name>
    <dbReference type="NCBI Taxonomy" id="1209924"/>
    <lineage>
        <taxon>Eukaryota</taxon>
        <taxon>Fungi</taxon>
        <taxon>Dikarya</taxon>
        <taxon>Ascomycota</taxon>
        <taxon>Pezizomycotina</taxon>
        <taxon>Sordariomycetes</taxon>
        <taxon>Hypocreomycetidae</taxon>
        <taxon>Glomerellales</taxon>
        <taxon>Glomerellaceae</taxon>
        <taxon>Colletotrichum</taxon>
        <taxon>Colletotrichum acutatum species complex</taxon>
    </lineage>
</organism>
<proteinExistence type="predicted"/>
<dbReference type="PROSITE" id="PS00028">
    <property type="entry name" value="ZINC_FINGER_C2H2_1"/>
    <property type="match status" value="1"/>
</dbReference>
<evidence type="ECO:0000313" key="3">
    <source>
        <dbReference type="Proteomes" id="UP001169217"/>
    </source>
</evidence>
<comment type="caution">
    <text evidence="2">The sequence shown here is derived from an EMBL/GenBank/DDBJ whole genome shotgun (WGS) entry which is preliminary data.</text>
</comment>
<sequence length="274" mass="31442">MSREINQFWQCKFCSALFLSDDLLQLHIEEYRSRAAEAENCRAHVNANADESSEDRLDDNEELGMIKRNTQCPYKGCNRNDPFQKGQQLRVHYRRHVACEEVCVYCYKVFRAASEYIRHTRDHNDAVAEKEAYTSRRCTRLLEQTNRELMEQLRTGDHSRIKKRKWTEAALHSDVTGREPKCEEIGVFEDVPSDPVAARTMPALESAHGVTIQGDLPQNLVNLHPQTDLFLPTQEDDELYTPSLFLRMNFCAFPPSAELGLGLDTVTGIDTMGL</sequence>
<name>A0ABQ9P6T7_9PEZI</name>
<evidence type="ECO:0000259" key="1">
    <source>
        <dbReference type="PROSITE" id="PS00028"/>
    </source>
</evidence>